<evidence type="ECO:0000256" key="1">
    <source>
        <dbReference type="ARBA" id="ARBA00007162"/>
    </source>
</evidence>
<dbReference type="PANTHER" id="PTHR35841">
    <property type="entry name" value="PHOSPHONATES-BINDING PERIPLASMIC PROTEIN"/>
    <property type="match status" value="1"/>
</dbReference>
<reference evidence="4 5" key="1">
    <citation type="submission" date="2012-11" db="EMBL/GenBank/DDBJ databases">
        <title>The complete genome sequence of Corynebacterium maris Coryn-1 (=DSM 45190).</title>
        <authorList>
            <person name="Schaffert L."/>
            <person name="Albersmeier A."/>
            <person name="Kalinowski J."/>
            <person name="Ruckert C."/>
        </authorList>
    </citation>
    <scope>NUCLEOTIDE SEQUENCE [LARGE SCALE GENOMIC DNA]</scope>
    <source>
        <strain evidence="5">Coryn-1</strain>
    </source>
</reference>
<dbReference type="AlphaFoldDB" id="S5SRS9"/>
<dbReference type="Gene3D" id="3.40.190.10">
    <property type="entry name" value="Periplasmic binding protein-like II"/>
    <property type="match status" value="2"/>
</dbReference>
<dbReference type="PATRIC" id="fig|1224163.3.peg.349"/>
<dbReference type="InterPro" id="IPR005770">
    <property type="entry name" value="PhnD"/>
</dbReference>
<sequence length="294" mass="30826">MQLRTIAAVGAALLLTGCSAADDETIRFATLPVTDDPAEEAPGQAIAELLADETGQEVSVIDAPTYSAVIESVRAGHEDFAVMSGFPSAMAVNTGEVDALLSWPGREGPASRCIVLQDSPLRSLEDITPEHTVAFADPASSSGYFMPVYALDQAGLTQGEDYQVLFSGGHDRSQLALKSGDADVSCTAAEFVDKAGEGSFYFPFDKGETRVIGESPAQPVSVAVIGSQHMSQQKRETLLAALPEVFADDNHDQLGSTGSSIPAGVDPLIEPGREHFQTLVDVAEVAGVDISDLK</sequence>
<protein>
    <submittedName>
        <fullName evidence="4">ABC-type phosphate/phosphonate transport system, periplasmic component</fullName>
    </submittedName>
</protein>
<dbReference type="STRING" id="1224163.B841_01730"/>
<dbReference type="RefSeq" id="WP_020933764.1">
    <property type="nucleotide sequence ID" value="NC_021915.1"/>
</dbReference>
<dbReference type="GO" id="GO:0055085">
    <property type="term" value="P:transmembrane transport"/>
    <property type="evidence" value="ECO:0007669"/>
    <property type="project" value="InterPro"/>
</dbReference>
<dbReference type="Pfam" id="PF12974">
    <property type="entry name" value="Phosphonate-bd"/>
    <property type="match status" value="1"/>
</dbReference>
<dbReference type="eggNOG" id="COG3221">
    <property type="taxonomic scope" value="Bacteria"/>
</dbReference>
<dbReference type="EMBL" id="CP003924">
    <property type="protein sequence ID" value="AGS33829.1"/>
    <property type="molecule type" value="Genomic_DNA"/>
</dbReference>
<dbReference type="SUPFAM" id="SSF53850">
    <property type="entry name" value="Periplasmic binding protein-like II"/>
    <property type="match status" value="1"/>
</dbReference>
<evidence type="ECO:0000256" key="2">
    <source>
        <dbReference type="ARBA" id="ARBA00022729"/>
    </source>
</evidence>
<proteinExistence type="inferred from homology"/>
<organism evidence="4 5">
    <name type="scientific">Corynebacterium maris DSM 45190</name>
    <dbReference type="NCBI Taxonomy" id="1224163"/>
    <lineage>
        <taxon>Bacteria</taxon>
        <taxon>Bacillati</taxon>
        <taxon>Actinomycetota</taxon>
        <taxon>Actinomycetes</taxon>
        <taxon>Mycobacteriales</taxon>
        <taxon>Corynebacteriaceae</taxon>
        <taxon>Corynebacterium</taxon>
    </lineage>
</organism>
<feature type="signal peptide" evidence="3">
    <location>
        <begin position="1"/>
        <end position="20"/>
    </location>
</feature>
<dbReference type="NCBIfam" id="TIGR01098">
    <property type="entry name" value="3A0109s03R"/>
    <property type="match status" value="1"/>
</dbReference>
<evidence type="ECO:0000256" key="3">
    <source>
        <dbReference type="SAM" id="SignalP"/>
    </source>
</evidence>
<name>S5SRS9_9CORY</name>
<evidence type="ECO:0000313" key="4">
    <source>
        <dbReference type="EMBL" id="AGS33829.1"/>
    </source>
</evidence>
<dbReference type="PROSITE" id="PS51257">
    <property type="entry name" value="PROKAR_LIPOPROTEIN"/>
    <property type="match status" value="1"/>
</dbReference>
<dbReference type="PANTHER" id="PTHR35841:SF1">
    <property type="entry name" value="PHOSPHONATES-BINDING PERIPLASMIC PROTEIN"/>
    <property type="match status" value="1"/>
</dbReference>
<dbReference type="Proteomes" id="UP000015388">
    <property type="component" value="Chromosome"/>
</dbReference>
<dbReference type="GO" id="GO:0043190">
    <property type="term" value="C:ATP-binding cassette (ABC) transporter complex"/>
    <property type="evidence" value="ECO:0007669"/>
    <property type="project" value="InterPro"/>
</dbReference>
<accession>S5SRS9</accession>
<comment type="similarity">
    <text evidence="1">Belongs to the phosphate/phosphite/phosphonate binding protein family.</text>
</comment>
<feature type="chain" id="PRO_5038564453" evidence="3">
    <location>
        <begin position="21"/>
        <end position="294"/>
    </location>
</feature>
<keyword evidence="5" id="KW-1185">Reference proteome</keyword>
<dbReference type="KEGG" id="cmd:B841_01730"/>
<evidence type="ECO:0000313" key="5">
    <source>
        <dbReference type="Proteomes" id="UP000015388"/>
    </source>
</evidence>
<dbReference type="HOGENOM" id="CLU_945669_0_0_11"/>
<keyword evidence="2 3" id="KW-0732">Signal</keyword>
<gene>
    <name evidence="4" type="ORF">B841_01730</name>
</gene>